<keyword evidence="8" id="KW-1185">Reference proteome</keyword>
<dbReference type="GO" id="GO:0003700">
    <property type="term" value="F:DNA-binding transcription factor activity"/>
    <property type="evidence" value="ECO:0007669"/>
    <property type="project" value="TreeGrafter"/>
</dbReference>
<dbReference type="InterPro" id="IPR046335">
    <property type="entry name" value="LacI/GalR-like_sensor"/>
</dbReference>
<dbReference type="PROSITE" id="PS50932">
    <property type="entry name" value="HTH_LACI_2"/>
    <property type="match status" value="1"/>
</dbReference>
<dbReference type="AlphaFoldDB" id="A0A6M4H393"/>
<dbReference type="PRINTS" id="PR00036">
    <property type="entry name" value="HTHLACI"/>
</dbReference>
<evidence type="ECO:0000259" key="6">
    <source>
        <dbReference type="PROSITE" id="PS50943"/>
    </source>
</evidence>
<evidence type="ECO:0000256" key="4">
    <source>
        <dbReference type="ARBA" id="ARBA00023163"/>
    </source>
</evidence>
<dbReference type="Pfam" id="PF13377">
    <property type="entry name" value="Peripla_BP_3"/>
    <property type="match status" value="1"/>
</dbReference>
<dbReference type="PANTHER" id="PTHR30146">
    <property type="entry name" value="LACI-RELATED TRANSCRIPTIONAL REPRESSOR"/>
    <property type="match status" value="1"/>
</dbReference>
<dbReference type="InterPro" id="IPR028082">
    <property type="entry name" value="Peripla_BP_I"/>
</dbReference>
<dbReference type="SUPFAM" id="SSF47413">
    <property type="entry name" value="lambda repressor-like DNA-binding domains"/>
    <property type="match status" value="1"/>
</dbReference>
<dbReference type="GO" id="GO:0000976">
    <property type="term" value="F:transcription cis-regulatory region binding"/>
    <property type="evidence" value="ECO:0007669"/>
    <property type="project" value="TreeGrafter"/>
</dbReference>
<keyword evidence="1" id="KW-0678">Repressor</keyword>
<dbReference type="InterPro" id="IPR001387">
    <property type="entry name" value="Cro/C1-type_HTH"/>
</dbReference>
<name>A0A6M4H393_9PROT</name>
<dbReference type="Proteomes" id="UP000503096">
    <property type="component" value="Chromosome"/>
</dbReference>
<dbReference type="FunCoup" id="A0A6M4H393">
    <property type="interactions" value="181"/>
</dbReference>
<dbReference type="CDD" id="cd01392">
    <property type="entry name" value="HTH_LacI"/>
    <property type="match status" value="1"/>
</dbReference>
<dbReference type="InterPro" id="IPR010982">
    <property type="entry name" value="Lambda_DNA-bd_dom_sf"/>
</dbReference>
<reference evidence="7 8" key="1">
    <citation type="submission" date="2020-04" db="EMBL/GenBank/DDBJ databases">
        <title>Usitatibacter rugosus gen. nov., sp. nov. and Usitatibacter palustris sp. nov., novel members of Usitatibacteraceae fam. nov. within the order Nitrosomonadales isolated from soil.</title>
        <authorList>
            <person name="Huber K.J."/>
            <person name="Neumann-Schaal M."/>
            <person name="Geppert A."/>
            <person name="Luckner M."/>
            <person name="Wanner G."/>
            <person name="Overmann J."/>
        </authorList>
    </citation>
    <scope>NUCLEOTIDE SEQUENCE [LARGE SCALE GENOMIC DNA]</scope>
    <source>
        <strain evidence="7 8">Swamp67</strain>
    </source>
</reference>
<dbReference type="InterPro" id="IPR000843">
    <property type="entry name" value="HTH_LacI"/>
</dbReference>
<keyword evidence="3" id="KW-0238">DNA-binding</keyword>
<gene>
    <name evidence="7" type="primary">ccpA_1</name>
    <name evidence="7" type="ORF">DSM104440_00854</name>
</gene>
<evidence type="ECO:0000256" key="1">
    <source>
        <dbReference type="ARBA" id="ARBA00022491"/>
    </source>
</evidence>
<evidence type="ECO:0000256" key="3">
    <source>
        <dbReference type="ARBA" id="ARBA00023125"/>
    </source>
</evidence>
<dbReference type="SMART" id="SM00354">
    <property type="entry name" value="HTH_LACI"/>
    <property type="match status" value="1"/>
</dbReference>
<sequence length="335" mass="36869">MKSKEPLTVIDVAREAGVSPSTVSRILNGTVRVSDAKRKSVEKVIERLGFTRNLMARGLKLGRTHTLGIVMPEVTSSFWEVSLKGIEDRLRGSGYAPMLTSGHWDAEQEAQRVEMLLQRQVDGIILLSGRLSVDEIKRFAARRPMAVFGRALETKNAIGAILDNRGGAFEATTHLIELGHRQIAFIAGIPEHPDAAARMIGYRDALEAAGIAYDKKLVVQGDFHETGGFNAMNRLIDSGRGFTAVFAANDQTALGARLALYRRGLRLPDDVSLVGFDDLPVSRYSTPPLTTVHQPVYELGRSLVDAMFDLIEGRPAKLEVPPMQLIVRESTRRRS</sequence>
<feature type="domain" description="HTH cro/C1-type" evidence="6">
    <location>
        <begin position="7"/>
        <end position="34"/>
    </location>
</feature>
<feature type="domain" description="HTH lacI-type" evidence="5">
    <location>
        <begin position="7"/>
        <end position="61"/>
    </location>
</feature>
<dbReference type="RefSeq" id="WP_171160850.1">
    <property type="nucleotide sequence ID" value="NZ_CP053073.1"/>
</dbReference>
<evidence type="ECO:0000313" key="7">
    <source>
        <dbReference type="EMBL" id="QJR14061.1"/>
    </source>
</evidence>
<proteinExistence type="predicted"/>
<organism evidence="7 8">
    <name type="scientific">Usitatibacter palustris</name>
    <dbReference type="NCBI Taxonomy" id="2732487"/>
    <lineage>
        <taxon>Bacteria</taxon>
        <taxon>Pseudomonadati</taxon>
        <taxon>Pseudomonadota</taxon>
        <taxon>Betaproteobacteria</taxon>
        <taxon>Nitrosomonadales</taxon>
        <taxon>Usitatibacteraceae</taxon>
        <taxon>Usitatibacter</taxon>
    </lineage>
</organism>
<dbReference type="PANTHER" id="PTHR30146:SF148">
    <property type="entry name" value="HTH-TYPE TRANSCRIPTIONAL REPRESSOR PURR-RELATED"/>
    <property type="match status" value="1"/>
</dbReference>
<protein>
    <submittedName>
        <fullName evidence="7">Catabolite control protein A</fullName>
    </submittedName>
</protein>
<keyword evidence="4" id="KW-0804">Transcription</keyword>
<dbReference type="Gene3D" id="3.40.50.2300">
    <property type="match status" value="2"/>
</dbReference>
<dbReference type="Pfam" id="PF00356">
    <property type="entry name" value="LacI"/>
    <property type="match status" value="1"/>
</dbReference>
<evidence type="ECO:0000256" key="2">
    <source>
        <dbReference type="ARBA" id="ARBA00023015"/>
    </source>
</evidence>
<accession>A0A6M4H393</accession>
<dbReference type="Gene3D" id="1.10.260.40">
    <property type="entry name" value="lambda repressor-like DNA-binding domains"/>
    <property type="match status" value="1"/>
</dbReference>
<dbReference type="SUPFAM" id="SSF53822">
    <property type="entry name" value="Periplasmic binding protein-like I"/>
    <property type="match status" value="1"/>
</dbReference>
<keyword evidence="2" id="KW-0805">Transcription regulation</keyword>
<dbReference type="PROSITE" id="PS00356">
    <property type="entry name" value="HTH_LACI_1"/>
    <property type="match status" value="1"/>
</dbReference>
<evidence type="ECO:0000259" key="5">
    <source>
        <dbReference type="PROSITE" id="PS50932"/>
    </source>
</evidence>
<dbReference type="KEGG" id="upl:DSM104440_00854"/>
<evidence type="ECO:0000313" key="8">
    <source>
        <dbReference type="Proteomes" id="UP000503096"/>
    </source>
</evidence>
<dbReference type="EMBL" id="CP053073">
    <property type="protein sequence ID" value="QJR14061.1"/>
    <property type="molecule type" value="Genomic_DNA"/>
</dbReference>
<dbReference type="InParanoid" id="A0A6M4H393"/>
<dbReference type="PROSITE" id="PS50943">
    <property type="entry name" value="HTH_CROC1"/>
    <property type="match status" value="1"/>
</dbReference>